<gene>
    <name evidence="1" type="ORF">AG1IA_09739</name>
</gene>
<accession>L8WDH4</accession>
<comment type="caution">
    <text evidence="1">The sequence shown here is derived from an EMBL/GenBank/DDBJ whole genome shotgun (WGS) entry which is preliminary data.</text>
</comment>
<organism evidence="1 2">
    <name type="scientific">Thanatephorus cucumeris (strain AG1-IA)</name>
    <name type="common">Rice sheath blight fungus</name>
    <name type="synonym">Rhizoctonia solani</name>
    <dbReference type="NCBI Taxonomy" id="983506"/>
    <lineage>
        <taxon>Eukaryota</taxon>
        <taxon>Fungi</taxon>
        <taxon>Dikarya</taxon>
        <taxon>Basidiomycota</taxon>
        <taxon>Agaricomycotina</taxon>
        <taxon>Agaricomycetes</taxon>
        <taxon>Cantharellales</taxon>
        <taxon>Ceratobasidiaceae</taxon>
        <taxon>Rhizoctonia</taxon>
        <taxon>Rhizoctonia solani AG-1</taxon>
    </lineage>
</organism>
<keyword evidence="2" id="KW-1185">Reference proteome</keyword>
<reference evidence="1 2" key="1">
    <citation type="journal article" date="2013" name="Nat. Commun.">
        <title>The evolution and pathogenic mechanisms of the rice sheath blight pathogen.</title>
        <authorList>
            <person name="Zheng A."/>
            <person name="Lin R."/>
            <person name="Xu L."/>
            <person name="Qin P."/>
            <person name="Tang C."/>
            <person name="Ai P."/>
            <person name="Zhang D."/>
            <person name="Liu Y."/>
            <person name="Sun Z."/>
            <person name="Feng H."/>
            <person name="Wang Y."/>
            <person name="Chen Y."/>
            <person name="Liang X."/>
            <person name="Fu R."/>
            <person name="Li Q."/>
            <person name="Zhang J."/>
            <person name="Yu X."/>
            <person name="Xie Z."/>
            <person name="Ding L."/>
            <person name="Guan P."/>
            <person name="Tang J."/>
            <person name="Liang Y."/>
            <person name="Wang S."/>
            <person name="Deng Q."/>
            <person name="Li S."/>
            <person name="Zhu J."/>
            <person name="Wang L."/>
            <person name="Liu H."/>
            <person name="Li P."/>
        </authorList>
    </citation>
    <scope>NUCLEOTIDE SEQUENCE [LARGE SCALE GENOMIC DNA]</scope>
    <source>
        <strain evidence="2">AG-1 IA</strain>
    </source>
</reference>
<dbReference type="AlphaFoldDB" id="L8WDH4"/>
<evidence type="ECO:0000313" key="1">
    <source>
        <dbReference type="EMBL" id="ELU36231.1"/>
    </source>
</evidence>
<dbReference type="EMBL" id="AFRT01003915">
    <property type="protein sequence ID" value="ELU36231.1"/>
    <property type="molecule type" value="Genomic_DNA"/>
</dbReference>
<dbReference type="HOGENOM" id="CLU_1416052_0_0_1"/>
<name>L8WDH4_THACA</name>
<protein>
    <submittedName>
        <fullName evidence="1">Uncharacterized protein</fullName>
    </submittedName>
</protein>
<proteinExistence type="predicted"/>
<evidence type="ECO:0000313" key="2">
    <source>
        <dbReference type="Proteomes" id="UP000011668"/>
    </source>
</evidence>
<sequence>MILFRKQGRDGSQKRMNKLPYRDRLAGRALTEYSKGRIESASNTVRVPLRSNRNSVLNDSSLLPRARKNGTPTRVLRVIATYYLSATSSDDWVMSKEEKSIGSQGRCVARPAYCTSFVDQLSGSNSKPSIRMRSRITAPHQLKVDGNTTGGTCLDSGANVNRKSPEAFYTRSHDSWISRKMVNKVKRSRRED</sequence>
<dbReference type="Proteomes" id="UP000011668">
    <property type="component" value="Unassembled WGS sequence"/>
</dbReference>